<dbReference type="PATRIC" id="fig|1225564.3.peg.2679"/>
<reference evidence="1 2" key="1">
    <citation type="submission" date="2015-05" db="EMBL/GenBank/DDBJ databases">
        <title>Draft genome sequence of Microvirga vignae strain BR3299, a novel nitrogen fixing bacteria isolated from Brazil semi-aired region.</title>
        <authorList>
            <person name="Zilli J.E."/>
            <person name="Passos S.R."/>
            <person name="Leite J."/>
            <person name="Baldani J.I."/>
            <person name="Xavier G.R."/>
            <person name="Rumjaneck N.G."/>
            <person name="Simoes-Araujo J.L."/>
        </authorList>
    </citation>
    <scope>NUCLEOTIDE SEQUENCE [LARGE SCALE GENOMIC DNA]</scope>
    <source>
        <strain evidence="1 2">BR3299</strain>
    </source>
</reference>
<dbReference type="InterPro" id="IPR036392">
    <property type="entry name" value="PLAT/LH2_dom_sf"/>
</dbReference>
<dbReference type="RefSeq" id="WP_047188906.1">
    <property type="nucleotide sequence ID" value="NZ_LCYG01000022.1"/>
</dbReference>
<dbReference type="Proteomes" id="UP000035489">
    <property type="component" value="Unassembled WGS sequence"/>
</dbReference>
<keyword evidence="2" id="KW-1185">Reference proteome</keyword>
<sequence>MADITQIQLRLATPNGEDVGTDGDVFLGIAGREFYIDEDRDDFEKKDDHIYILGDSASILHAEFNDPRMQRLVTDDVLKFPAYIRFEPENRDDNWLLNIVQVTVNPGPDQIFLTRRHPSDPDDDRFSIWLGQRRGKILYLEIEPRRD</sequence>
<accession>A0A0H1RE33</accession>
<name>A0A0H1RE33_9HYPH</name>
<evidence type="ECO:0000313" key="1">
    <source>
        <dbReference type="EMBL" id="KLK93151.1"/>
    </source>
</evidence>
<evidence type="ECO:0008006" key="3">
    <source>
        <dbReference type="Google" id="ProtNLM"/>
    </source>
</evidence>
<proteinExistence type="predicted"/>
<comment type="caution">
    <text evidence="1">The sequence shown here is derived from an EMBL/GenBank/DDBJ whole genome shotgun (WGS) entry which is preliminary data.</text>
</comment>
<dbReference type="OrthoDB" id="4201688at2"/>
<dbReference type="AlphaFoldDB" id="A0A0H1RE33"/>
<organism evidence="1 2">
    <name type="scientific">Microvirga vignae</name>
    <dbReference type="NCBI Taxonomy" id="1225564"/>
    <lineage>
        <taxon>Bacteria</taxon>
        <taxon>Pseudomonadati</taxon>
        <taxon>Pseudomonadota</taxon>
        <taxon>Alphaproteobacteria</taxon>
        <taxon>Hyphomicrobiales</taxon>
        <taxon>Methylobacteriaceae</taxon>
        <taxon>Microvirga</taxon>
    </lineage>
</organism>
<dbReference type="EMBL" id="LCYG01000022">
    <property type="protein sequence ID" value="KLK93151.1"/>
    <property type="molecule type" value="Genomic_DNA"/>
</dbReference>
<gene>
    <name evidence="1" type="ORF">AA309_10140</name>
</gene>
<evidence type="ECO:0000313" key="2">
    <source>
        <dbReference type="Proteomes" id="UP000035489"/>
    </source>
</evidence>
<dbReference type="SUPFAM" id="SSF49723">
    <property type="entry name" value="Lipase/lipooxygenase domain (PLAT/LH2 domain)"/>
    <property type="match status" value="1"/>
</dbReference>
<protein>
    <recommendedName>
        <fullName evidence="3">PLAT domain-containing protein</fullName>
    </recommendedName>
</protein>